<keyword evidence="2" id="KW-1185">Reference proteome</keyword>
<comment type="caution">
    <text evidence="1">The sequence shown here is derived from an EMBL/GenBank/DDBJ whole genome shotgun (WGS) entry which is preliminary data.</text>
</comment>
<evidence type="ECO:0000313" key="2">
    <source>
        <dbReference type="Proteomes" id="UP000287033"/>
    </source>
</evidence>
<dbReference type="Proteomes" id="UP000287033">
    <property type="component" value="Unassembled WGS sequence"/>
</dbReference>
<organism evidence="1 2">
    <name type="scientific">Chiloscyllium punctatum</name>
    <name type="common">Brownbanded bambooshark</name>
    <name type="synonym">Hemiscyllium punctatum</name>
    <dbReference type="NCBI Taxonomy" id="137246"/>
    <lineage>
        <taxon>Eukaryota</taxon>
        <taxon>Metazoa</taxon>
        <taxon>Chordata</taxon>
        <taxon>Craniata</taxon>
        <taxon>Vertebrata</taxon>
        <taxon>Chondrichthyes</taxon>
        <taxon>Elasmobranchii</taxon>
        <taxon>Galeomorphii</taxon>
        <taxon>Galeoidea</taxon>
        <taxon>Orectolobiformes</taxon>
        <taxon>Hemiscylliidae</taxon>
        <taxon>Chiloscyllium</taxon>
    </lineage>
</organism>
<reference evidence="1 2" key="1">
    <citation type="journal article" date="2018" name="Nat. Ecol. Evol.">
        <title>Shark genomes provide insights into elasmobranch evolution and the origin of vertebrates.</title>
        <authorList>
            <person name="Hara Y"/>
            <person name="Yamaguchi K"/>
            <person name="Onimaru K"/>
            <person name="Kadota M"/>
            <person name="Koyanagi M"/>
            <person name="Keeley SD"/>
            <person name="Tatsumi K"/>
            <person name="Tanaka K"/>
            <person name="Motone F"/>
            <person name="Kageyama Y"/>
            <person name="Nozu R"/>
            <person name="Adachi N"/>
            <person name="Nishimura O"/>
            <person name="Nakagawa R"/>
            <person name="Tanegashima C"/>
            <person name="Kiyatake I"/>
            <person name="Matsumoto R"/>
            <person name="Murakumo K"/>
            <person name="Nishida K"/>
            <person name="Terakita A"/>
            <person name="Kuratani S"/>
            <person name="Sato K"/>
            <person name="Hyodo S Kuraku.S."/>
        </authorList>
    </citation>
    <scope>NUCLEOTIDE SEQUENCE [LARGE SCALE GENOMIC DNA]</scope>
</reference>
<evidence type="ECO:0000313" key="1">
    <source>
        <dbReference type="EMBL" id="GCC34741.1"/>
    </source>
</evidence>
<name>A0A401SWI5_CHIPU</name>
<dbReference type="EMBL" id="BEZZ01000627">
    <property type="protein sequence ID" value="GCC34741.1"/>
    <property type="molecule type" value="Genomic_DNA"/>
</dbReference>
<dbReference type="AlphaFoldDB" id="A0A401SWI5"/>
<sequence>MGDIEILKVTVCTKVSSPVLSFLGNREVWRQLFVLNVLVSHAACAHAVDFPMSLDKAVSPCVLLSWLLPKISRKKILVAVVNRQHFACR</sequence>
<protein>
    <submittedName>
        <fullName evidence="1">Uncharacterized protein</fullName>
    </submittedName>
</protein>
<accession>A0A401SWI5</accession>
<proteinExistence type="predicted"/>
<gene>
    <name evidence="1" type="ORF">chiPu_0013217</name>
</gene>